<dbReference type="GO" id="GO:0016050">
    <property type="term" value="P:vesicle organization"/>
    <property type="evidence" value="ECO:0007669"/>
    <property type="project" value="UniProtKB-ARBA"/>
</dbReference>
<feature type="coiled-coil region" evidence="2">
    <location>
        <begin position="603"/>
        <end position="707"/>
    </location>
</feature>
<feature type="coiled-coil region" evidence="2">
    <location>
        <begin position="147"/>
        <end position="416"/>
    </location>
</feature>
<keyword evidence="2" id="KW-0175">Coiled coil</keyword>
<evidence type="ECO:0000256" key="1">
    <source>
        <dbReference type="PROSITE-ProRule" id="PRU01006"/>
    </source>
</evidence>
<dbReference type="STRING" id="34691.A0A182XCR3"/>
<proteinExistence type="predicted"/>
<feature type="coiled-coil region" evidence="2">
    <location>
        <begin position="731"/>
        <end position="901"/>
    </location>
</feature>
<organism evidence="4 5">
    <name type="scientific">Anopheles quadriannulatus</name>
    <name type="common">Mosquito</name>
    <dbReference type="NCBI Taxonomy" id="34691"/>
    <lineage>
        <taxon>Eukaryota</taxon>
        <taxon>Metazoa</taxon>
        <taxon>Ecdysozoa</taxon>
        <taxon>Arthropoda</taxon>
        <taxon>Hexapoda</taxon>
        <taxon>Insecta</taxon>
        <taxon>Pterygota</taxon>
        <taxon>Neoptera</taxon>
        <taxon>Endopterygota</taxon>
        <taxon>Diptera</taxon>
        <taxon>Nematocera</taxon>
        <taxon>Culicoidea</taxon>
        <taxon>Culicidae</taxon>
        <taxon>Anophelinae</taxon>
        <taxon>Anopheles</taxon>
    </lineage>
</organism>
<protein>
    <submittedName>
        <fullName evidence="4">Uncharacterized protein</fullName>
    </submittedName>
</protein>
<dbReference type="Proteomes" id="UP000076407">
    <property type="component" value="Unassembled WGS sequence"/>
</dbReference>
<evidence type="ECO:0000313" key="5">
    <source>
        <dbReference type="Proteomes" id="UP000076407"/>
    </source>
</evidence>
<evidence type="ECO:0000256" key="3">
    <source>
        <dbReference type="SAM" id="MobiDB-lite"/>
    </source>
</evidence>
<sequence length="1020" mass="117621">MTTPPASNESDIKKRMLPDCEMGDPNETRSGQTWHQLLLLYPSPSSSQLSYISELQTDAGSQPSTPLQQPTRVSGLFGEMDESATNYDSGNFSLSESGCKEKVPFATVGTGAEMHHRFVQLNTELYQTKTELLTYKYKWNEIRNEIELGLSKKIDKLLDEKNELEQELEDVRKELARLKAQPLDQHGRDLLRIRSELDGLRLDLSCKEKANECLKQKIVDQHVEKENLAIKLKSLEHQLLEGKNEICGVKATEQWYRDELHRCQNENAKLKESYSCLEALLYKEREEKTTLIEEIQKEELRLNEENHALHSSLASAYADRAKEAVENVTKQHTEELAKEQKASANRVADLMEQNELLNKQNSELLAVLSQLQDSLQQHKQQLNVMAKNEKEVERNMTHLRQQRESDKSQIETLTAQLARESFTKRQIDVSVEKLKAQVKVLSINFSSTDWQRSGAKACESIQQHKRDLQDQCNRLIIAQQQQQQQQLKGDLAMCTEKANPRRDEMQLLENFRSIQSKNLDLELKLGQCVSIGKDIEATPSYNIVKRSEETIRSLKQDVEELEQKLFRQPTGKGKATNEKGHQSLCSRHSSRCWESVAHAGLTNEEEDVEIRNLRIMLKAIENENRRRLKRYEINNRTLLKKSKEHARERKQAEQRVEELLKEHAKCATLRCEMSSARERCLLMEADLETFKQEAATLRSEKDRLINLLENNCLLTTDRDVWGSLKRAFKELHELKKVRKENDRLHDQLEREAEKVKQLESSIGEWARAAEMQTAETEDVRAELAEKVRQLEESQHTLVRITQENSSLEQNASVAGLQEKNLTEKLHDLERLVRVQEIRLETAHERLKLYEQSDALIAAAKETFISDLQSLQDAILLEKQEKYELEEEVRELRQNMVNAVGNSLQNFQPRDSSAEGSGHLSATVLSPEMQSLSLSVTSLDIDQLRALVEESSRTRYSLQPLHECVSSLKLEMDNLNSVLQIANYPQPQQQPLHHQQQHQQRFPLSLMDELKDATNGRYGSR</sequence>
<feature type="repeat" description="CHCR" evidence="1">
    <location>
        <begin position="258"/>
        <end position="430"/>
    </location>
</feature>
<keyword evidence="5" id="KW-1185">Reference proteome</keyword>
<dbReference type="AlphaFoldDB" id="A0A182XCR3"/>
<accession>A0A182XCR3</accession>
<evidence type="ECO:0000313" key="4">
    <source>
        <dbReference type="EnsemblMetazoa" id="AQUA007613-PA"/>
    </source>
</evidence>
<evidence type="ECO:0000256" key="2">
    <source>
        <dbReference type="SAM" id="Coils"/>
    </source>
</evidence>
<feature type="region of interest" description="Disordered" evidence="3">
    <location>
        <begin position="1"/>
        <end position="29"/>
    </location>
</feature>
<reference evidence="4" key="1">
    <citation type="submission" date="2020-05" db="UniProtKB">
        <authorList>
            <consortium name="EnsemblMetazoa"/>
        </authorList>
    </citation>
    <scope>IDENTIFICATION</scope>
    <source>
        <strain evidence="4">SANGQUA</strain>
    </source>
</reference>
<name>A0A182XCR3_ANOQN</name>
<dbReference type="EnsemblMetazoa" id="AQUA007613-RA">
    <property type="protein sequence ID" value="AQUA007613-PA"/>
    <property type="gene ID" value="AQUA007613"/>
</dbReference>
<dbReference type="GO" id="GO:0006886">
    <property type="term" value="P:intracellular protein transport"/>
    <property type="evidence" value="ECO:0007669"/>
    <property type="project" value="UniProtKB-UniRule"/>
</dbReference>
<dbReference type="VEuPathDB" id="VectorBase:AQUA007613"/>
<dbReference type="GO" id="GO:0016192">
    <property type="term" value="P:vesicle-mediated transport"/>
    <property type="evidence" value="ECO:0007669"/>
    <property type="project" value="InterPro"/>
</dbReference>
<dbReference type="PROSITE" id="PS50236">
    <property type="entry name" value="CHCR"/>
    <property type="match status" value="1"/>
</dbReference>
<dbReference type="InterPro" id="IPR000547">
    <property type="entry name" value="Clathrin_H-chain/VPS_repeat"/>
</dbReference>